<proteinExistence type="predicted"/>
<comment type="caution">
    <text evidence="1">The sequence shown here is derived from an EMBL/GenBank/DDBJ whole genome shotgun (WGS) entry which is preliminary data.</text>
</comment>
<gene>
    <name evidence="1" type="ORF">RRF57_000175</name>
</gene>
<accession>A0AAN7U9D4</accession>
<sequence length="108" mass="11200">MTLRYSTQGSEVVVCPSGITGICTATPGCGCDVVVHDDGDAGVGQSLDNSGENIQSTLAEKVRVLVLYVRVFDDHFIGIGEAHTVEAEFPDAGGDNGAVLDLEPAGYE</sequence>
<dbReference type="Proteomes" id="UP001305414">
    <property type="component" value="Unassembled WGS sequence"/>
</dbReference>
<protein>
    <submittedName>
        <fullName evidence="1">Uncharacterized protein</fullName>
    </submittedName>
</protein>
<reference evidence="1 2" key="1">
    <citation type="submission" date="2023-10" db="EMBL/GenBank/DDBJ databases">
        <title>Draft genome sequence of Xylaria bambusicola isolate GMP-LS, the root and basal stem rot pathogen of sugarcane in Indonesia.</title>
        <authorList>
            <person name="Selvaraj P."/>
            <person name="Muralishankar V."/>
            <person name="Muruganantham S."/>
            <person name="Sp S."/>
            <person name="Haryani S."/>
            <person name="Lau K.J.X."/>
            <person name="Naqvi N.I."/>
        </authorList>
    </citation>
    <scope>NUCLEOTIDE SEQUENCE [LARGE SCALE GENOMIC DNA]</scope>
    <source>
        <strain evidence="1">GMP-LS</strain>
    </source>
</reference>
<organism evidence="1 2">
    <name type="scientific">Xylaria bambusicola</name>
    <dbReference type="NCBI Taxonomy" id="326684"/>
    <lineage>
        <taxon>Eukaryota</taxon>
        <taxon>Fungi</taxon>
        <taxon>Dikarya</taxon>
        <taxon>Ascomycota</taxon>
        <taxon>Pezizomycotina</taxon>
        <taxon>Sordariomycetes</taxon>
        <taxon>Xylariomycetidae</taxon>
        <taxon>Xylariales</taxon>
        <taxon>Xylariaceae</taxon>
        <taxon>Xylaria</taxon>
    </lineage>
</organism>
<keyword evidence="2" id="KW-1185">Reference proteome</keyword>
<dbReference type="EMBL" id="JAWHQM010000001">
    <property type="protein sequence ID" value="KAK5624459.1"/>
    <property type="molecule type" value="Genomic_DNA"/>
</dbReference>
<name>A0AAN7U9D4_9PEZI</name>
<evidence type="ECO:0000313" key="2">
    <source>
        <dbReference type="Proteomes" id="UP001305414"/>
    </source>
</evidence>
<evidence type="ECO:0000313" key="1">
    <source>
        <dbReference type="EMBL" id="KAK5624459.1"/>
    </source>
</evidence>
<dbReference type="AlphaFoldDB" id="A0AAN7U9D4"/>